<protein>
    <submittedName>
        <fullName evidence="4">SNF2_N domain-containing protein</fullName>
    </submittedName>
</protein>
<dbReference type="Gene3D" id="3.40.50.300">
    <property type="entry name" value="P-loop containing nucleotide triphosphate hydrolases"/>
    <property type="match status" value="1"/>
</dbReference>
<proteinExistence type="predicted"/>
<evidence type="ECO:0000256" key="1">
    <source>
        <dbReference type="SAM" id="MobiDB-lite"/>
    </source>
</evidence>
<dbReference type="InterPro" id="IPR050496">
    <property type="entry name" value="SNF2_RAD54_helicase_repair"/>
</dbReference>
<sequence length="202" mass="22312">MARIWRPGQSRPVRLYRLVTCGGLEERMFQRQAAKLALSHSTLDAPWDESPSLSDANTMKRSGVLTREELRDLFQSPSPEWVSWTHELIECSCQESVLCSSPSLSTDSDAPADPNPESETIPDEDESDERWCQLGPTILGKVTQSSVAHKTSKSESLAYLLNWTHSLSERAIAALGDPLLIAPVVDANSNTWPVCAVFSKVT</sequence>
<dbReference type="GO" id="GO:0000724">
    <property type="term" value="P:double-strand break repair via homologous recombination"/>
    <property type="evidence" value="ECO:0007669"/>
    <property type="project" value="TreeGrafter"/>
</dbReference>
<reference evidence="2 3" key="2">
    <citation type="submission" date="2018-11" db="EMBL/GenBank/DDBJ databases">
        <authorList>
            <consortium name="Pathogen Informatics"/>
        </authorList>
    </citation>
    <scope>NUCLEOTIDE SEQUENCE [LARGE SCALE GENOMIC DNA]</scope>
    <source>
        <strain evidence="2 3">Egypt</strain>
    </source>
</reference>
<feature type="region of interest" description="Disordered" evidence="1">
    <location>
        <begin position="102"/>
        <end position="128"/>
    </location>
</feature>
<keyword evidence="3" id="KW-1185">Reference proteome</keyword>
<dbReference type="GO" id="GO:0015616">
    <property type="term" value="F:DNA translocase activity"/>
    <property type="evidence" value="ECO:0007669"/>
    <property type="project" value="TreeGrafter"/>
</dbReference>
<dbReference type="AlphaFoldDB" id="A0A183ATZ2"/>
<evidence type="ECO:0000313" key="2">
    <source>
        <dbReference type="EMBL" id="VDP87027.1"/>
    </source>
</evidence>
<evidence type="ECO:0000313" key="4">
    <source>
        <dbReference type="WBParaSite" id="ECPE_0001045901-mRNA-1"/>
    </source>
</evidence>
<organism evidence="4">
    <name type="scientific">Echinostoma caproni</name>
    <dbReference type="NCBI Taxonomy" id="27848"/>
    <lineage>
        <taxon>Eukaryota</taxon>
        <taxon>Metazoa</taxon>
        <taxon>Spiralia</taxon>
        <taxon>Lophotrochozoa</taxon>
        <taxon>Platyhelminthes</taxon>
        <taxon>Trematoda</taxon>
        <taxon>Digenea</taxon>
        <taxon>Plagiorchiida</taxon>
        <taxon>Echinostomata</taxon>
        <taxon>Echinostomatoidea</taxon>
        <taxon>Echinostomatidae</taxon>
        <taxon>Echinostoma</taxon>
    </lineage>
</organism>
<dbReference type="PANTHER" id="PTHR45629">
    <property type="entry name" value="SNF2/RAD54 FAMILY MEMBER"/>
    <property type="match status" value="1"/>
</dbReference>
<evidence type="ECO:0000313" key="3">
    <source>
        <dbReference type="Proteomes" id="UP000272942"/>
    </source>
</evidence>
<gene>
    <name evidence="2" type="ORF">ECPE_LOCUS10427</name>
</gene>
<dbReference type="SUPFAM" id="SSF52540">
    <property type="entry name" value="P-loop containing nucleoside triphosphate hydrolases"/>
    <property type="match status" value="1"/>
</dbReference>
<accession>A0A183ATZ2</accession>
<dbReference type="PANTHER" id="PTHR45629:SF7">
    <property type="entry name" value="DNA EXCISION REPAIR PROTEIN ERCC-6-RELATED"/>
    <property type="match status" value="1"/>
</dbReference>
<dbReference type="Proteomes" id="UP000272942">
    <property type="component" value="Unassembled WGS sequence"/>
</dbReference>
<dbReference type="InterPro" id="IPR027417">
    <property type="entry name" value="P-loop_NTPase"/>
</dbReference>
<dbReference type="WBParaSite" id="ECPE_0001045901-mRNA-1">
    <property type="protein sequence ID" value="ECPE_0001045901-mRNA-1"/>
    <property type="gene ID" value="ECPE_0001045901"/>
</dbReference>
<dbReference type="OrthoDB" id="413460at2759"/>
<reference evidence="4" key="1">
    <citation type="submission" date="2016-06" db="UniProtKB">
        <authorList>
            <consortium name="WormBaseParasite"/>
        </authorList>
    </citation>
    <scope>IDENTIFICATION</scope>
</reference>
<dbReference type="GO" id="GO:0005634">
    <property type="term" value="C:nucleus"/>
    <property type="evidence" value="ECO:0007669"/>
    <property type="project" value="TreeGrafter"/>
</dbReference>
<dbReference type="Gene3D" id="1.20.120.850">
    <property type="entry name" value="SWI2/SNF2 ATPases, N-terminal domain"/>
    <property type="match status" value="1"/>
</dbReference>
<dbReference type="EMBL" id="UZAN01049053">
    <property type="protein sequence ID" value="VDP87027.1"/>
    <property type="molecule type" value="Genomic_DNA"/>
</dbReference>
<dbReference type="GO" id="GO:0007131">
    <property type="term" value="P:reciprocal meiotic recombination"/>
    <property type="evidence" value="ECO:0007669"/>
    <property type="project" value="TreeGrafter"/>
</dbReference>
<name>A0A183ATZ2_9TREM</name>